<evidence type="ECO:0000256" key="4">
    <source>
        <dbReference type="RuleBase" id="RU003465"/>
    </source>
</evidence>
<dbReference type="InterPro" id="IPR036457">
    <property type="entry name" value="PPM-type-like_dom_sf"/>
</dbReference>
<dbReference type="Pfam" id="PF00481">
    <property type="entry name" value="PP2C"/>
    <property type="match status" value="1"/>
</dbReference>
<dbReference type="SMART" id="SM00331">
    <property type="entry name" value="PP2C_SIG"/>
    <property type="match status" value="1"/>
</dbReference>
<accession>A0A7I8VLD3</accession>
<gene>
    <name evidence="7" type="ORF">DGYR_LOCUS5127</name>
</gene>
<dbReference type="SMART" id="SM00332">
    <property type="entry name" value="PP2Cc"/>
    <property type="match status" value="1"/>
</dbReference>
<evidence type="ECO:0000313" key="7">
    <source>
        <dbReference type="EMBL" id="CAD5116504.1"/>
    </source>
</evidence>
<protein>
    <submittedName>
        <fullName evidence="7">DgyrCDS5381</fullName>
    </submittedName>
</protein>
<dbReference type="InterPro" id="IPR015655">
    <property type="entry name" value="PP2C"/>
</dbReference>
<evidence type="ECO:0000256" key="2">
    <source>
        <dbReference type="ARBA" id="ARBA00022801"/>
    </source>
</evidence>
<evidence type="ECO:0000256" key="1">
    <source>
        <dbReference type="ARBA" id="ARBA00022723"/>
    </source>
</evidence>
<feature type="compositionally biased region" description="Polar residues" evidence="5">
    <location>
        <begin position="443"/>
        <end position="466"/>
    </location>
</feature>
<reference evidence="7 8" key="1">
    <citation type="submission" date="2020-08" db="EMBL/GenBank/DDBJ databases">
        <authorList>
            <person name="Hejnol A."/>
        </authorList>
    </citation>
    <scope>NUCLEOTIDE SEQUENCE [LARGE SCALE GENOMIC DNA]</scope>
</reference>
<comment type="caution">
    <text evidence="7">The sequence shown here is derived from an EMBL/GenBank/DDBJ whole genome shotgun (WGS) entry which is preliminary data.</text>
</comment>
<feature type="domain" description="PPM-type phosphatase" evidence="6">
    <location>
        <begin position="141"/>
        <end position="402"/>
    </location>
</feature>
<evidence type="ECO:0000256" key="5">
    <source>
        <dbReference type="SAM" id="MobiDB-lite"/>
    </source>
</evidence>
<keyword evidence="1" id="KW-0479">Metal-binding</keyword>
<evidence type="ECO:0000256" key="3">
    <source>
        <dbReference type="ARBA" id="ARBA00022912"/>
    </source>
</evidence>
<dbReference type="PANTHER" id="PTHR13832">
    <property type="entry name" value="PROTEIN PHOSPHATASE 2C"/>
    <property type="match status" value="1"/>
</dbReference>
<dbReference type="GO" id="GO:0046872">
    <property type="term" value="F:metal ion binding"/>
    <property type="evidence" value="ECO:0007669"/>
    <property type="project" value="UniProtKB-KW"/>
</dbReference>
<feature type="region of interest" description="Disordered" evidence="5">
    <location>
        <begin position="539"/>
        <end position="560"/>
    </location>
</feature>
<dbReference type="GO" id="GO:0004722">
    <property type="term" value="F:protein serine/threonine phosphatase activity"/>
    <property type="evidence" value="ECO:0007669"/>
    <property type="project" value="InterPro"/>
</dbReference>
<dbReference type="Gene3D" id="3.60.40.10">
    <property type="entry name" value="PPM-type phosphatase domain"/>
    <property type="match status" value="1"/>
</dbReference>
<dbReference type="Proteomes" id="UP000549394">
    <property type="component" value="Unassembled WGS sequence"/>
</dbReference>
<keyword evidence="8" id="KW-1185">Reference proteome</keyword>
<dbReference type="PROSITE" id="PS51746">
    <property type="entry name" value="PPM_2"/>
    <property type="match status" value="1"/>
</dbReference>
<comment type="similarity">
    <text evidence="4">Belongs to the PP2C family.</text>
</comment>
<name>A0A7I8VLD3_9ANNE</name>
<dbReference type="CDD" id="cd00143">
    <property type="entry name" value="PP2Cc"/>
    <property type="match status" value="1"/>
</dbReference>
<proteinExistence type="inferred from homology"/>
<evidence type="ECO:0000259" key="6">
    <source>
        <dbReference type="PROSITE" id="PS51746"/>
    </source>
</evidence>
<dbReference type="AlphaFoldDB" id="A0A7I8VLD3"/>
<keyword evidence="3 4" id="KW-0904">Protein phosphatase</keyword>
<dbReference type="PANTHER" id="PTHR13832:SF818">
    <property type="entry name" value="SD03870P"/>
    <property type="match status" value="1"/>
</dbReference>
<dbReference type="InterPro" id="IPR000222">
    <property type="entry name" value="PP2C_BS"/>
</dbReference>
<evidence type="ECO:0000313" key="8">
    <source>
        <dbReference type="Proteomes" id="UP000549394"/>
    </source>
</evidence>
<sequence>MAAENDNNGLLSFLRNFTTKKPEESPLLRRQAKKTRINSYRYVFEEYAIKESEHLCSEYLRSQNCPFDHIFDLAKDMSNELQEFVTSCMVDKESGENQSERLLDLDSLATNIPKIAENVVQVWLSKEILPSSNIPQKFPFSFCFKSVRNKRRNMEDRYIVLPNLKKCNHANQLMEQYSLFGVFDGHGGSEASSYLSAHLPEELFRQGLSDCNGREDVVLKKALSSLDSSFCRLSSIERMLSGSTACVCLLSDKVLTLAYVGDSQAVLVRKGNGKCQALCKPHTADNPSERDRVQSLGGTVEIVDGVWRCQYSLSVTRSVGDCNFKPYVTADADTIQLQLDGSEKLLIIASDGLWDHISPDSLPTHVYDHLSKRSKYSLADYLVNLAEKEGQTDNITVIVVFFDEQGDNVRSVADNTEVTQRLDGLNNNSNSNNNNNSKTSSNDCSQSNTHSAGSSEPLSGSTTSKNCEGRLRPVDCTPPLSLLVLGSGSASSKKSERLNKVVQELTPTTLKAVGVQNSPSPVTSSTTKSILAVRNSYAPPMSPVHSKSGRKVTPTSPLDKSDLFAKHNRWTVATEVDCRHLFEQ</sequence>
<dbReference type="EMBL" id="CAJFCJ010000006">
    <property type="protein sequence ID" value="CAD5116504.1"/>
    <property type="molecule type" value="Genomic_DNA"/>
</dbReference>
<dbReference type="PROSITE" id="PS01032">
    <property type="entry name" value="PPM_1"/>
    <property type="match status" value="1"/>
</dbReference>
<dbReference type="InterPro" id="IPR001932">
    <property type="entry name" value="PPM-type_phosphatase-like_dom"/>
</dbReference>
<feature type="compositionally biased region" description="Low complexity" evidence="5">
    <location>
        <begin position="426"/>
        <end position="442"/>
    </location>
</feature>
<dbReference type="SUPFAM" id="SSF81606">
    <property type="entry name" value="PP2C-like"/>
    <property type="match status" value="1"/>
</dbReference>
<dbReference type="OrthoDB" id="10264738at2759"/>
<keyword evidence="2 4" id="KW-0378">Hydrolase</keyword>
<feature type="region of interest" description="Disordered" evidence="5">
    <location>
        <begin position="422"/>
        <end position="470"/>
    </location>
</feature>
<organism evidence="7 8">
    <name type="scientific">Dimorphilus gyrociliatus</name>
    <dbReference type="NCBI Taxonomy" id="2664684"/>
    <lineage>
        <taxon>Eukaryota</taxon>
        <taxon>Metazoa</taxon>
        <taxon>Spiralia</taxon>
        <taxon>Lophotrochozoa</taxon>
        <taxon>Annelida</taxon>
        <taxon>Polychaeta</taxon>
        <taxon>Polychaeta incertae sedis</taxon>
        <taxon>Dinophilidae</taxon>
        <taxon>Dimorphilus</taxon>
    </lineage>
</organism>